<dbReference type="Proteomes" id="UP000465112">
    <property type="component" value="Chromosome 14"/>
</dbReference>
<proteinExistence type="predicted"/>
<reference evidence="1 2" key="1">
    <citation type="submission" date="2019-06" db="EMBL/GenBank/DDBJ databases">
        <title>A chromosome-scale genome assembly of the European perch, Perca fluviatilis.</title>
        <authorList>
            <person name="Roques C."/>
            <person name="Zahm M."/>
            <person name="Cabau C."/>
            <person name="Klopp C."/>
            <person name="Bouchez O."/>
            <person name="Donnadieu C."/>
            <person name="Kuhl H."/>
            <person name="Gislard M."/>
            <person name="Guendouz S."/>
            <person name="Journot L."/>
            <person name="Haffray P."/>
            <person name="Bestin A."/>
            <person name="Morvezen R."/>
            <person name="Feron R."/>
            <person name="Wen M."/>
            <person name="Jouanno E."/>
            <person name="Herpin A."/>
            <person name="Schartl M."/>
            <person name="Postlethwait J."/>
            <person name="Schaerlinger B."/>
            <person name="Chardard D."/>
            <person name="Lecocq T."/>
            <person name="Poncet C."/>
            <person name="Jaffrelo L."/>
            <person name="Lampietro C."/>
            <person name="Guiguen Y."/>
        </authorList>
    </citation>
    <scope>NUCLEOTIDE SEQUENCE [LARGE SCALE GENOMIC DNA]</scope>
    <source>
        <tissue evidence="1">Blood</tissue>
    </source>
</reference>
<organism evidence="1 2">
    <name type="scientific">Perca fluviatilis</name>
    <name type="common">European perch</name>
    <dbReference type="NCBI Taxonomy" id="8168"/>
    <lineage>
        <taxon>Eukaryota</taxon>
        <taxon>Metazoa</taxon>
        <taxon>Chordata</taxon>
        <taxon>Craniata</taxon>
        <taxon>Vertebrata</taxon>
        <taxon>Euteleostomi</taxon>
        <taxon>Actinopterygii</taxon>
        <taxon>Neopterygii</taxon>
        <taxon>Teleostei</taxon>
        <taxon>Neoteleostei</taxon>
        <taxon>Acanthomorphata</taxon>
        <taxon>Eupercaria</taxon>
        <taxon>Perciformes</taxon>
        <taxon>Percoidei</taxon>
        <taxon>Percidae</taxon>
        <taxon>Percinae</taxon>
        <taxon>Perca</taxon>
    </lineage>
</organism>
<sequence>MAGGVFRASKVAEQLAYYIHVSEAVIAEETFDTPHLLGKEYERTTTPPTCTATSSVSQFGTVLESGSCVLMFVLLASGWFSVLDNVIKKVGNIVLHIPKEGLQRSPEEAIKEKKPVQRMENRLLEELLRQSVGHISQVLQKSEVKKIENIVQISKFSSGITENTERLKAGFNL</sequence>
<evidence type="ECO:0000313" key="1">
    <source>
        <dbReference type="EMBL" id="KAF1380468.1"/>
    </source>
</evidence>
<gene>
    <name evidence="1" type="ORF">PFLUV_G00164050</name>
</gene>
<name>A0A6A5EN77_PERFL</name>
<dbReference type="AlphaFoldDB" id="A0A6A5EN77"/>
<comment type="caution">
    <text evidence="1">The sequence shown here is derived from an EMBL/GenBank/DDBJ whole genome shotgun (WGS) entry which is preliminary data.</text>
</comment>
<accession>A0A6A5EN77</accession>
<evidence type="ECO:0000313" key="2">
    <source>
        <dbReference type="Proteomes" id="UP000465112"/>
    </source>
</evidence>
<keyword evidence="2" id="KW-1185">Reference proteome</keyword>
<dbReference type="EMBL" id="VHII01000014">
    <property type="protein sequence ID" value="KAF1380468.1"/>
    <property type="molecule type" value="Genomic_DNA"/>
</dbReference>
<protein>
    <submittedName>
        <fullName evidence="1">Uncharacterized protein</fullName>
    </submittedName>
</protein>